<keyword evidence="3" id="KW-1185">Reference proteome</keyword>
<dbReference type="RefSeq" id="WP_208176896.1">
    <property type="nucleotide sequence ID" value="NZ_JAGETZ010000010.1"/>
</dbReference>
<protein>
    <recommendedName>
        <fullName evidence="4">CopG family transcriptional regulator</fullName>
    </recommendedName>
</protein>
<proteinExistence type="predicted"/>
<evidence type="ECO:0000313" key="3">
    <source>
        <dbReference type="Proteomes" id="UP000664369"/>
    </source>
</evidence>
<evidence type="ECO:0008006" key="4">
    <source>
        <dbReference type="Google" id="ProtNLM"/>
    </source>
</evidence>
<feature type="compositionally biased region" description="Low complexity" evidence="1">
    <location>
        <begin position="29"/>
        <end position="40"/>
    </location>
</feature>
<sequence>MADITGIPPQSIDPDQALWPNAGTIRSSNQTNAAGQAGNAEKPTANNKDGIYVKDRLEDKDVKPEKIIFSNKLEASTYLKLQQLATYGGENIQEILEAALTAYFVGKEEASRPLPPKVLAVLRKKYPFL</sequence>
<feature type="region of interest" description="Disordered" evidence="1">
    <location>
        <begin position="1"/>
        <end position="51"/>
    </location>
</feature>
<comment type="caution">
    <text evidence="2">The sequence shown here is derived from an EMBL/GenBank/DDBJ whole genome shotgun (WGS) entry which is preliminary data.</text>
</comment>
<gene>
    <name evidence="2" type="ORF">J4E00_19210</name>
</gene>
<organism evidence="2 3">
    <name type="scientific">Hymenobacter negativus</name>
    <dbReference type="NCBI Taxonomy" id="2795026"/>
    <lineage>
        <taxon>Bacteria</taxon>
        <taxon>Pseudomonadati</taxon>
        <taxon>Bacteroidota</taxon>
        <taxon>Cytophagia</taxon>
        <taxon>Cytophagales</taxon>
        <taxon>Hymenobacteraceae</taxon>
        <taxon>Hymenobacter</taxon>
    </lineage>
</organism>
<evidence type="ECO:0000313" key="2">
    <source>
        <dbReference type="EMBL" id="MBO2011200.1"/>
    </source>
</evidence>
<dbReference type="Proteomes" id="UP000664369">
    <property type="component" value="Unassembled WGS sequence"/>
</dbReference>
<accession>A0ABS3QKJ5</accession>
<evidence type="ECO:0000256" key="1">
    <source>
        <dbReference type="SAM" id="MobiDB-lite"/>
    </source>
</evidence>
<name>A0ABS3QKJ5_9BACT</name>
<reference evidence="2 3" key="1">
    <citation type="submission" date="2021-03" db="EMBL/GenBank/DDBJ databases">
        <authorList>
            <person name="Kim M.K."/>
        </authorList>
    </citation>
    <scope>NUCLEOTIDE SEQUENCE [LARGE SCALE GENOMIC DNA]</scope>
    <source>
        <strain evidence="2 3">BT442</strain>
    </source>
</reference>
<dbReference type="EMBL" id="JAGETZ010000010">
    <property type="protein sequence ID" value="MBO2011200.1"/>
    <property type="molecule type" value="Genomic_DNA"/>
</dbReference>